<dbReference type="AlphaFoldDB" id="A3DKJ2"/>
<gene>
    <name evidence="2" type="ordered locus">Smar_0039</name>
</gene>
<dbReference type="EMBL" id="CP000575">
    <property type="protein sequence ID" value="ABN69152.1"/>
    <property type="molecule type" value="Genomic_DNA"/>
</dbReference>
<sequence>MMKLKIRDLSIILSFSALVLVLSVIPAFPIIGFSGAITLGALSGTIIGLFLNPFHGLLVVIISLILTPLVNPSIVGLLGYFYFLPLILSWIVSLTFRKYSPLLSLAILYTGLLGFALAHIFFIDKYIEYLYYDGVVPIAYLVIYYLFKQKVPMLKELGAIIYGVLADHVGGSLGFSIMYLYIVKEIDNLFSDINIYNFWISIWKSVAYIYPVERTILILIGGIILLPVLKPWRKFYQS</sequence>
<feature type="transmembrane region" description="Helical" evidence="1">
    <location>
        <begin position="102"/>
        <end position="122"/>
    </location>
</feature>
<name>A3DKJ2_STAMF</name>
<dbReference type="Proteomes" id="UP000000254">
    <property type="component" value="Chromosome"/>
</dbReference>
<keyword evidence="1" id="KW-0812">Transmembrane</keyword>
<evidence type="ECO:0000313" key="3">
    <source>
        <dbReference type="Proteomes" id="UP000000254"/>
    </source>
</evidence>
<accession>A3DKJ2</accession>
<dbReference type="RefSeq" id="WP_011838343.1">
    <property type="nucleotide sequence ID" value="NC_009033.1"/>
</dbReference>
<reference evidence="2 3" key="2">
    <citation type="journal article" date="2009" name="Stand. Genomic Sci.">
        <title>Complete genome sequence of Staphylothermus marinus Stetter and Fiala 1986 type strain F1.</title>
        <authorList>
            <person name="Anderson I.J."/>
            <person name="Sun H."/>
            <person name="Lapidus A."/>
            <person name="Copeland A."/>
            <person name="Glavina Del Rio T."/>
            <person name="Tice H."/>
            <person name="Dalin E."/>
            <person name="Lucas S."/>
            <person name="Barry K."/>
            <person name="Land M."/>
            <person name="Richardson P."/>
            <person name="Huber H."/>
            <person name="Kyrpides N.C."/>
        </authorList>
    </citation>
    <scope>NUCLEOTIDE SEQUENCE [LARGE SCALE GENOMIC DNA]</scope>
    <source>
        <strain evidence="3">ATCC 43588 / DSM 3639 / JCM 9404 / F1</strain>
    </source>
</reference>
<feature type="transmembrane region" description="Helical" evidence="1">
    <location>
        <begin position="159"/>
        <end position="181"/>
    </location>
</feature>
<proteinExistence type="predicted"/>
<evidence type="ECO:0008006" key="4">
    <source>
        <dbReference type="Google" id="ProtNLM"/>
    </source>
</evidence>
<dbReference type="eggNOG" id="arCOG12385">
    <property type="taxonomic scope" value="Archaea"/>
</dbReference>
<keyword evidence="1" id="KW-0472">Membrane</keyword>
<dbReference type="KEGG" id="smr:Smar_0039"/>
<feature type="transmembrane region" description="Helical" evidence="1">
    <location>
        <begin position="37"/>
        <end position="65"/>
    </location>
</feature>
<feature type="transmembrane region" description="Helical" evidence="1">
    <location>
        <begin position="216"/>
        <end position="232"/>
    </location>
</feature>
<keyword evidence="1" id="KW-1133">Transmembrane helix</keyword>
<evidence type="ECO:0000313" key="2">
    <source>
        <dbReference type="EMBL" id="ABN69152.1"/>
    </source>
</evidence>
<protein>
    <recommendedName>
        <fullName evidence="4">ECF transporter S component</fullName>
    </recommendedName>
</protein>
<feature type="transmembrane region" description="Helical" evidence="1">
    <location>
        <begin position="77"/>
        <end position="96"/>
    </location>
</feature>
<keyword evidence="3" id="KW-1185">Reference proteome</keyword>
<dbReference type="OrthoDB" id="380609at2157"/>
<reference evidence="3" key="1">
    <citation type="journal article" date="2009" name="BMC Genomics">
        <title>The complete genome sequence of Staphylothermus marinus reveals differences in sulfur metabolism among heterotrophic Crenarchaeota.</title>
        <authorList>
            <person name="Anderson I.J."/>
            <person name="Dharmarajan L."/>
            <person name="Rodriguez J."/>
            <person name="Hooper S."/>
            <person name="Porat I."/>
            <person name="Ulrich L.E."/>
            <person name="Elkins J.G."/>
            <person name="Mavromatis K."/>
            <person name="Sun H."/>
            <person name="Land M."/>
            <person name="Lapidus A."/>
            <person name="Lucas S."/>
            <person name="Barry K."/>
            <person name="Huber H."/>
            <person name="Zhulin I.B."/>
            <person name="Whitman W.B."/>
            <person name="Mukhopadhyay B."/>
            <person name="Woese C."/>
            <person name="Bristow J."/>
            <person name="Kyrpides N."/>
        </authorList>
    </citation>
    <scope>NUCLEOTIDE SEQUENCE [LARGE SCALE GENOMIC DNA]</scope>
    <source>
        <strain evidence="3">ATCC 43588 / DSM 3639 / JCM 9404 / F1</strain>
    </source>
</reference>
<organism evidence="2 3">
    <name type="scientific">Staphylothermus marinus (strain ATCC 43588 / DSM 3639 / JCM 9404 / F1)</name>
    <dbReference type="NCBI Taxonomy" id="399550"/>
    <lineage>
        <taxon>Archaea</taxon>
        <taxon>Thermoproteota</taxon>
        <taxon>Thermoprotei</taxon>
        <taxon>Desulfurococcales</taxon>
        <taxon>Desulfurococcaceae</taxon>
        <taxon>Staphylothermus</taxon>
    </lineage>
</organism>
<feature type="transmembrane region" description="Helical" evidence="1">
    <location>
        <begin position="129"/>
        <end position="147"/>
    </location>
</feature>
<dbReference type="GeneID" id="4906931"/>
<evidence type="ECO:0000256" key="1">
    <source>
        <dbReference type="SAM" id="Phobius"/>
    </source>
</evidence>
<dbReference type="STRING" id="399550.Smar_0039"/>
<dbReference type="HOGENOM" id="CLU_1163846_0_0_2"/>